<feature type="region of interest" description="Disordered" evidence="1">
    <location>
        <begin position="45"/>
        <end position="94"/>
    </location>
</feature>
<gene>
    <name evidence="2" type="ORF">Tci_015648</name>
</gene>
<organism evidence="2">
    <name type="scientific">Tanacetum cinerariifolium</name>
    <name type="common">Dalmatian daisy</name>
    <name type="synonym">Chrysanthemum cinerariifolium</name>
    <dbReference type="NCBI Taxonomy" id="118510"/>
    <lineage>
        <taxon>Eukaryota</taxon>
        <taxon>Viridiplantae</taxon>
        <taxon>Streptophyta</taxon>
        <taxon>Embryophyta</taxon>
        <taxon>Tracheophyta</taxon>
        <taxon>Spermatophyta</taxon>
        <taxon>Magnoliopsida</taxon>
        <taxon>eudicotyledons</taxon>
        <taxon>Gunneridae</taxon>
        <taxon>Pentapetalae</taxon>
        <taxon>asterids</taxon>
        <taxon>campanulids</taxon>
        <taxon>Asterales</taxon>
        <taxon>Asteraceae</taxon>
        <taxon>Asteroideae</taxon>
        <taxon>Anthemideae</taxon>
        <taxon>Anthemidinae</taxon>
        <taxon>Tanacetum</taxon>
    </lineage>
</organism>
<feature type="compositionally biased region" description="Low complexity" evidence="1">
    <location>
        <begin position="45"/>
        <end position="59"/>
    </location>
</feature>
<evidence type="ECO:0000256" key="1">
    <source>
        <dbReference type="SAM" id="MobiDB-lite"/>
    </source>
</evidence>
<protein>
    <submittedName>
        <fullName evidence="2">Uncharacterized protein</fullName>
    </submittedName>
</protein>
<sequence length="94" mass="9853">MASEQFSSGPGLQLLTPRTLSSRLVPNPLYPTPVASLVLVVVAPDPADSTSAPSSISVDQDAPSPEPNTEESSSRDVIPSNVHSVNQPPEHLIK</sequence>
<dbReference type="EMBL" id="BKCJ010001741">
    <property type="protein sequence ID" value="GEU43670.1"/>
    <property type="molecule type" value="Genomic_DNA"/>
</dbReference>
<name>A0A6L2K4E4_TANCI</name>
<evidence type="ECO:0000313" key="2">
    <source>
        <dbReference type="EMBL" id="GEU43670.1"/>
    </source>
</evidence>
<reference evidence="2" key="1">
    <citation type="journal article" date="2019" name="Sci. Rep.">
        <title>Draft genome of Tanacetum cinerariifolium, the natural source of mosquito coil.</title>
        <authorList>
            <person name="Yamashiro T."/>
            <person name="Shiraishi A."/>
            <person name="Satake H."/>
            <person name="Nakayama K."/>
        </authorList>
    </citation>
    <scope>NUCLEOTIDE SEQUENCE</scope>
</reference>
<dbReference type="AlphaFoldDB" id="A0A6L2K4E4"/>
<accession>A0A6L2K4E4</accession>
<proteinExistence type="predicted"/>
<comment type="caution">
    <text evidence="2">The sequence shown here is derived from an EMBL/GenBank/DDBJ whole genome shotgun (WGS) entry which is preliminary data.</text>
</comment>